<evidence type="ECO:0000313" key="2">
    <source>
        <dbReference type="EMBL" id="SNR43135.1"/>
    </source>
</evidence>
<gene>
    <name evidence="2" type="ORF">SAMN06264855_10666</name>
</gene>
<dbReference type="AlphaFoldDB" id="A0A238W972"/>
<protein>
    <submittedName>
        <fullName evidence="2">Uncharacterized protein</fullName>
    </submittedName>
</protein>
<proteinExistence type="predicted"/>
<dbReference type="Proteomes" id="UP000198397">
    <property type="component" value="Unassembled WGS sequence"/>
</dbReference>
<evidence type="ECO:0000313" key="3">
    <source>
        <dbReference type="Proteomes" id="UP000198397"/>
    </source>
</evidence>
<accession>A0A238W972</accession>
<name>A0A238W972_HALVU</name>
<keyword evidence="1" id="KW-0175">Coiled coil</keyword>
<keyword evidence="3" id="KW-1185">Reference proteome</keyword>
<organism evidence="2 3">
    <name type="scientific">Halorubrum vacuolatum</name>
    <name type="common">Natronobacterium vacuolatum</name>
    <dbReference type="NCBI Taxonomy" id="63740"/>
    <lineage>
        <taxon>Archaea</taxon>
        <taxon>Methanobacteriati</taxon>
        <taxon>Methanobacteriota</taxon>
        <taxon>Stenosarchaea group</taxon>
        <taxon>Halobacteria</taxon>
        <taxon>Halobacteriales</taxon>
        <taxon>Haloferacaceae</taxon>
        <taxon>Halorubrum</taxon>
    </lineage>
</organism>
<sequence length="398" mass="44853">MDATDRLDCRQYNLSALQLAHLLDGDIGDRNPKNLEKEIQDTAIQLDKRLQYLIEDICILYEQGYLNKENWPVGWDQLSDLNRNDNLYDPPLGIVGASQETMDYMSMAMHLGHVCRLLYSATAPQFDSEMAALGFLIGLRGGWLSEDWRAESSQKLLKVLPEEGLKADIFEMPSSDTSKGLADVLRQVDDSFTKEDIVQDEDIELRNRLEESNLTLTPTVFEYAEEMLVTADFPATSPVIEGVVDQTTANHELKKAERLADQLIQDIDSLVHHNYRGGEAIQVFWAIHTTESVEDNDDIVGSVDTKKHQVSKLMTDLCGRESPWDLRPVIVDGQFGIKKTNYGKLIAQLLTAESDDKKYAVPPDNEIYDACHAAILGESDDVRQELMNEVLSEVEIDT</sequence>
<dbReference type="EMBL" id="FZNQ01000006">
    <property type="protein sequence ID" value="SNR43135.1"/>
    <property type="molecule type" value="Genomic_DNA"/>
</dbReference>
<feature type="coiled-coil region" evidence="1">
    <location>
        <begin position="246"/>
        <end position="273"/>
    </location>
</feature>
<evidence type="ECO:0000256" key="1">
    <source>
        <dbReference type="SAM" id="Coils"/>
    </source>
</evidence>
<reference evidence="2 3" key="1">
    <citation type="submission" date="2017-06" db="EMBL/GenBank/DDBJ databases">
        <authorList>
            <person name="Kim H.J."/>
            <person name="Triplett B.A."/>
        </authorList>
    </citation>
    <scope>NUCLEOTIDE SEQUENCE [LARGE SCALE GENOMIC DNA]</scope>
    <source>
        <strain evidence="2 3">DSM 8800</strain>
    </source>
</reference>